<name>G8NS20_GRAMM</name>
<evidence type="ECO:0000256" key="10">
    <source>
        <dbReference type="ARBA" id="ARBA00032474"/>
    </source>
</evidence>
<evidence type="ECO:0000313" key="13">
    <source>
        <dbReference type="Proteomes" id="UP000007113"/>
    </source>
</evidence>
<evidence type="ECO:0000256" key="2">
    <source>
        <dbReference type="ARBA" id="ARBA00005426"/>
    </source>
</evidence>
<dbReference type="AlphaFoldDB" id="G8NS20"/>
<protein>
    <recommendedName>
        <fullName evidence="4">Molybdopterin synthase catalytic subunit</fullName>
        <ecNumber evidence="3">2.8.1.12</ecNumber>
    </recommendedName>
    <alternativeName>
        <fullName evidence="9">MPT synthase subunit 2</fullName>
    </alternativeName>
    <alternativeName>
        <fullName evidence="7">Molybdenum cofactor biosynthesis protein E</fullName>
    </alternativeName>
    <alternativeName>
        <fullName evidence="8">Molybdopterin-converting factor large subunit</fullName>
    </alternativeName>
    <alternativeName>
        <fullName evidence="10">Molybdopterin-converting factor subunit 2</fullName>
    </alternativeName>
</protein>
<dbReference type="CDD" id="cd00756">
    <property type="entry name" value="MoaE"/>
    <property type="match status" value="1"/>
</dbReference>
<dbReference type="STRING" id="682795.AciX8_1892"/>
<gene>
    <name evidence="12" type="ordered locus">AciX8_1892</name>
</gene>
<dbReference type="HOGENOM" id="CLU_069141_1_0_0"/>
<dbReference type="GO" id="GO:0006777">
    <property type="term" value="P:Mo-molybdopterin cofactor biosynthetic process"/>
    <property type="evidence" value="ECO:0007669"/>
    <property type="project" value="UniProtKB-KW"/>
</dbReference>
<dbReference type="Pfam" id="PF02597">
    <property type="entry name" value="ThiS"/>
    <property type="match status" value="1"/>
</dbReference>
<evidence type="ECO:0000256" key="5">
    <source>
        <dbReference type="ARBA" id="ARBA00023150"/>
    </source>
</evidence>
<dbReference type="Gene3D" id="3.90.1170.40">
    <property type="entry name" value="Molybdopterin biosynthesis MoaE subunit"/>
    <property type="match status" value="1"/>
</dbReference>
<evidence type="ECO:0000256" key="11">
    <source>
        <dbReference type="ARBA" id="ARBA00049878"/>
    </source>
</evidence>
<comment type="subunit">
    <text evidence="6">Heterotetramer of 2 MoaD subunits and 2 MoaE subunits. Also stable as homodimer. The enzyme changes between these two forms during catalysis.</text>
</comment>
<dbReference type="PANTHER" id="PTHR23404">
    <property type="entry name" value="MOLYBDOPTERIN SYNTHASE RELATED"/>
    <property type="match status" value="1"/>
</dbReference>
<dbReference type="Proteomes" id="UP000007113">
    <property type="component" value="Chromosome"/>
</dbReference>
<evidence type="ECO:0000256" key="9">
    <source>
        <dbReference type="ARBA" id="ARBA00030781"/>
    </source>
</evidence>
<keyword evidence="13" id="KW-1185">Reference proteome</keyword>
<accession>G8NS20</accession>
<keyword evidence="5" id="KW-0501">Molybdenum cofactor biosynthesis</keyword>
<organism evidence="12 13">
    <name type="scientific">Granulicella mallensis (strain ATCC BAA-1857 / DSM 23137 / MP5ACTX8)</name>
    <dbReference type="NCBI Taxonomy" id="682795"/>
    <lineage>
        <taxon>Bacteria</taxon>
        <taxon>Pseudomonadati</taxon>
        <taxon>Acidobacteriota</taxon>
        <taxon>Terriglobia</taxon>
        <taxon>Terriglobales</taxon>
        <taxon>Acidobacteriaceae</taxon>
        <taxon>Granulicella</taxon>
    </lineage>
</organism>
<dbReference type="GO" id="GO:0030366">
    <property type="term" value="F:molybdopterin synthase activity"/>
    <property type="evidence" value="ECO:0007669"/>
    <property type="project" value="UniProtKB-EC"/>
</dbReference>
<dbReference type="SUPFAM" id="SSF54285">
    <property type="entry name" value="MoaD/ThiS"/>
    <property type="match status" value="1"/>
</dbReference>
<proteinExistence type="inferred from homology"/>
<dbReference type="InterPro" id="IPR012675">
    <property type="entry name" value="Beta-grasp_dom_sf"/>
</dbReference>
<dbReference type="EC" id="2.8.1.12" evidence="3"/>
<dbReference type="InterPro" id="IPR016155">
    <property type="entry name" value="Mopterin_synth/thiamin_S_b"/>
</dbReference>
<dbReference type="KEGG" id="gma:AciX8_1892"/>
<reference evidence="12 13" key="1">
    <citation type="submission" date="2011-11" db="EMBL/GenBank/DDBJ databases">
        <title>Complete sequence of Granulicella mallensis MP5ACTX8.</title>
        <authorList>
            <consortium name="US DOE Joint Genome Institute"/>
            <person name="Lucas S."/>
            <person name="Copeland A."/>
            <person name="Lapidus A."/>
            <person name="Cheng J.-F."/>
            <person name="Goodwin L."/>
            <person name="Pitluck S."/>
            <person name="Peters L."/>
            <person name="Lu M."/>
            <person name="Detter J.C."/>
            <person name="Han C."/>
            <person name="Tapia R."/>
            <person name="Land M."/>
            <person name="Hauser L."/>
            <person name="Kyrpides N."/>
            <person name="Ivanova N."/>
            <person name="Mikhailova N."/>
            <person name="Pagani I."/>
            <person name="Rawat S."/>
            <person name="Mannisto M."/>
            <person name="Haggblom M."/>
            <person name="Woyke T."/>
        </authorList>
    </citation>
    <scope>NUCLEOTIDE SEQUENCE [LARGE SCALE GENOMIC DNA]</scope>
    <source>
        <strain evidence="13">ATCC BAA-1857 / DSM 23137 / MP5ACTX8</strain>
    </source>
</reference>
<evidence type="ECO:0000256" key="8">
    <source>
        <dbReference type="ARBA" id="ARBA00030407"/>
    </source>
</evidence>
<dbReference type="OrthoDB" id="9803224at2"/>
<dbReference type="InterPro" id="IPR003448">
    <property type="entry name" value="Mopterin_biosynth_MoaE"/>
</dbReference>
<evidence type="ECO:0000256" key="6">
    <source>
        <dbReference type="ARBA" id="ARBA00026066"/>
    </source>
</evidence>
<comment type="similarity">
    <text evidence="2">Belongs to the MoaE family.</text>
</comment>
<dbReference type="InterPro" id="IPR036563">
    <property type="entry name" value="MoaE_sf"/>
</dbReference>
<evidence type="ECO:0000256" key="3">
    <source>
        <dbReference type="ARBA" id="ARBA00011950"/>
    </source>
</evidence>
<dbReference type="Pfam" id="PF02391">
    <property type="entry name" value="MoaE"/>
    <property type="match status" value="1"/>
</dbReference>
<dbReference type="InterPro" id="IPR003749">
    <property type="entry name" value="ThiS/MoaD-like"/>
</dbReference>
<evidence type="ECO:0000256" key="1">
    <source>
        <dbReference type="ARBA" id="ARBA00005046"/>
    </source>
</evidence>
<comment type="catalytic activity">
    <reaction evidence="11">
        <text>2 [molybdopterin-synthase sulfur-carrier protein]-C-terminal-Gly-aminoethanethioate + cyclic pyranopterin phosphate + H2O = molybdopterin + 2 [molybdopterin-synthase sulfur-carrier protein]-C-terminal Gly-Gly + 2 H(+)</text>
        <dbReference type="Rhea" id="RHEA:26333"/>
        <dbReference type="Rhea" id="RHEA-COMP:12202"/>
        <dbReference type="Rhea" id="RHEA-COMP:19907"/>
        <dbReference type="ChEBI" id="CHEBI:15377"/>
        <dbReference type="ChEBI" id="CHEBI:15378"/>
        <dbReference type="ChEBI" id="CHEBI:58698"/>
        <dbReference type="ChEBI" id="CHEBI:59648"/>
        <dbReference type="ChEBI" id="CHEBI:90778"/>
        <dbReference type="ChEBI" id="CHEBI:232372"/>
        <dbReference type="EC" id="2.8.1.12"/>
    </reaction>
</comment>
<evidence type="ECO:0000313" key="12">
    <source>
        <dbReference type="EMBL" id="AEU36228.1"/>
    </source>
</evidence>
<dbReference type="eggNOG" id="COG1977">
    <property type="taxonomic scope" value="Bacteria"/>
</dbReference>
<dbReference type="eggNOG" id="COG0314">
    <property type="taxonomic scope" value="Bacteria"/>
</dbReference>
<evidence type="ECO:0000256" key="7">
    <source>
        <dbReference type="ARBA" id="ARBA00029745"/>
    </source>
</evidence>
<dbReference type="Gene3D" id="3.10.20.30">
    <property type="match status" value="1"/>
</dbReference>
<evidence type="ECO:0000256" key="4">
    <source>
        <dbReference type="ARBA" id="ARBA00013858"/>
    </source>
</evidence>
<sequence precursor="true">MRVHLVSFGPLKTIFPEGGVWRELRVGESVADLLALLRREGVVAEEMLRSAAVAVNHEYAAEGHSLCDGDEVAILPPVSGGAGDGSGDLVQLVREPMDAVAITNRIKAGTDGAVCVFDGIVRDNTKGRATLHLDYEAYEEMALRQMRELREHAIARFGVREVALVHRLGRLVVGETSVLIVVASAHRGAAFDACRWLIDTLKKTVPIWKREQFVDGAVWADGEPFPPDIGEAKR</sequence>
<dbReference type="EMBL" id="CP003130">
    <property type="protein sequence ID" value="AEU36228.1"/>
    <property type="molecule type" value="Genomic_DNA"/>
</dbReference>
<dbReference type="SUPFAM" id="SSF54690">
    <property type="entry name" value="Molybdopterin synthase subunit MoaE"/>
    <property type="match status" value="1"/>
</dbReference>
<comment type="pathway">
    <text evidence="1">Cofactor biosynthesis; molybdopterin biosynthesis.</text>
</comment>